<dbReference type="NCBIfam" id="TIGR00199">
    <property type="entry name" value="PncC_domain"/>
    <property type="match status" value="1"/>
</dbReference>
<organism evidence="2 3">
    <name type="scientific">Corynebacterium choanae</name>
    <dbReference type="NCBI Taxonomy" id="1862358"/>
    <lineage>
        <taxon>Bacteria</taxon>
        <taxon>Bacillati</taxon>
        <taxon>Actinomycetota</taxon>
        <taxon>Actinomycetes</taxon>
        <taxon>Mycobacteriales</taxon>
        <taxon>Corynebacteriaceae</taxon>
        <taxon>Corynebacterium</taxon>
    </lineage>
</organism>
<evidence type="ECO:0000313" key="3">
    <source>
        <dbReference type="Proteomes" id="UP000269019"/>
    </source>
</evidence>
<name>A0A3G6J7J0_9CORY</name>
<dbReference type="InterPro" id="IPR008136">
    <property type="entry name" value="CinA_C"/>
</dbReference>
<dbReference type="KEGG" id="ccho:CCHOA_07000"/>
<keyword evidence="3" id="KW-1185">Reference proteome</keyword>
<dbReference type="AlphaFoldDB" id="A0A3G6J7J0"/>
<dbReference type="SUPFAM" id="SSF142433">
    <property type="entry name" value="CinA-like"/>
    <property type="match status" value="1"/>
</dbReference>
<evidence type="ECO:0000259" key="1">
    <source>
        <dbReference type="Pfam" id="PF02464"/>
    </source>
</evidence>
<dbReference type="InterPro" id="IPR036653">
    <property type="entry name" value="CinA-like_C"/>
</dbReference>
<evidence type="ECO:0000313" key="2">
    <source>
        <dbReference type="EMBL" id="AZA13792.1"/>
    </source>
</evidence>
<protein>
    <submittedName>
        <fullName evidence="2">Competence-damage inducible protein</fullName>
    </submittedName>
</protein>
<gene>
    <name evidence="2" type="primary">cinA</name>
    <name evidence="2" type="ORF">CCHOA_07000</name>
</gene>
<reference evidence="2 3" key="1">
    <citation type="submission" date="2018-11" db="EMBL/GenBank/DDBJ databases">
        <authorList>
            <person name="Kleinhagauer T."/>
            <person name="Glaeser S.P."/>
            <person name="Spergser J."/>
            <person name="Ruckert C."/>
            <person name="Kaempfer P."/>
            <person name="Busse H.-J."/>
        </authorList>
    </citation>
    <scope>NUCLEOTIDE SEQUENCE [LARGE SCALE GENOMIC DNA]</scope>
    <source>
        <strain evidence="2 3">200CH</strain>
    </source>
</reference>
<sequence>MDDRQQSLALRIESGAERLVRTLTARGDTVSCCESLTAGMLAAALGAVPGASLCLAGGLVTYQTSLKTVLAGVDQELIDRYGVVSPACAQAMAQGVQQRTATTWALSTTGVAGPGPSEGHPAGEAYVGLAGPGGQLHAIQALPLGLIGAPAGEELVSQADGNYPRQIITGDRLTVRQAVTVAALELLLARCSEEHS</sequence>
<dbReference type="EMBL" id="CP033896">
    <property type="protein sequence ID" value="AZA13792.1"/>
    <property type="molecule type" value="Genomic_DNA"/>
</dbReference>
<feature type="domain" description="CinA C-terminal" evidence="1">
    <location>
        <begin position="15"/>
        <end position="135"/>
    </location>
</feature>
<dbReference type="Pfam" id="PF02464">
    <property type="entry name" value="CinA"/>
    <property type="match status" value="1"/>
</dbReference>
<dbReference type="Proteomes" id="UP000269019">
    <property type="component" value="Chromosome"/>
</dbReference>
<accession>A0A3G6J7J0</accession>
<proteinExistence type="predicted"/>
<dbReference type="Gene3D" id="3.90.950.20">
    <property type="entry name" value="CinA-like"/>
    <property type="match status" value="1"/>
</dbReference>
<dbReference type="RefSeq" id="WP_245992092.1">
    <property type="nucleotide sequence ID" value="NZ_CP033896.1"/>
</dbReference>